<dbReference type="Proteomes" id="UP001054945">
    <property type="component" value="Unassembled WGS sequence"/>
</dbReference>
<comment type="caution">
    <text evidence="2">The sequence shown here is derived from an EMBL/GenBank/DDBJ whole genome shotgun (WGS) entry which is preliminary data.</text>
</comment>
<proteinExistence type="predicted"/>
<keyword evidence="3" id="KW-1185">Reference proteome</keyword>
<keyword evidence="1" id="KW-0472">Membrane</keyword>
<organism evidence="2 3">
    <name type="scientific">Caerostris extrusa</name>
    <name type="common">Bark spider</name>
    <name type="synonym">Caerostris bankana</name>
    <dbReference type="NCBI Taxonomy" id="172846"/>
    <lineage>
        <taxon>Eukaryota</taxon>
        <taxon>Metazoa</taxon>
        <taxon>Ecdysozoa</taxon>
        <taxon>Arthropoda</taxon>
        <taxon>Chelicerata</taxon>
        <taxon>Arachnida</taxon>
        <taxon>Araneae</taxon>
        <taxon>Araneomorphae</taxon>
        <taxon>Entelegynae</taxon>
        <taxon>Araneoidea</taxon>
        <taxon>Araneidae</taxon>
        <taxon>Caerostris</taxon>
    </lineage>
</organism>
<keyword evidence="1" id="KW-0812">Transmembrane</keyword>
<dbReference type="AlphaFoldDB" id="A0AAV4NI51"/>
<accession>A0AAV4NI51</accession>
<gene>
    <name evidence="2" type="ORF">CEXT_367081</name>
</gene>
<reference evidence="2 3" key="1">
    <citation type="submission" date="2021-06" db="EMBL/GenBank/DDBJ databases">
        <title>Caerostris extrusa draft genome.</title>
        <authorList>
            <person name="Kono N."/>
            <person name="Arakawa K."/>
        </authorList>
    </citation>
    <scope>NUCLEOTIDE SEQUENCE [LARGE SCALE GENOMIC DNA]</scope>
</reference>
<sequence length="175" mass="20004">MSFAFVMVRKRLLQRLHSLDQKRRCNSVQMNSTILTFQSNLDSACNTTMVVSEIGHIIARGFTTLAFCIVIAVFHLLIDFLLQQPRADKIKAGYPQQIKHNNLILPLPPNYFEFRRLRQLNTAICRKSPLNNLLHQREKAEKFTVVIRVPAYGAEVRNSSPFTSNSASPTPTFFP</sequence>
<keyword evidence="1" id="KW-1133">Transmembrane helix</keyword>
<evidence type="ECO:0000256" key="1">
    <source>
        <dbReference type="SAM" id="Phobius"/>
    </source>
</evidence>
<dbReference type="EMBL" id="BPLR01003405">
    <property type="protein sequence ID" value="GIX84158.1"/>
    <property type="molecule type" value="Genomic_DNA"/>
</dbReference>
<protein>
    <submittedName>
        <fullName evidence="2">Uncharacterized protein</fullName>
    </submittedName>
</protein>
<name>A0AAV4NI51_CAEEX</name>
<evidence type="ECO:0000313" key="3">
    <source>
        <dbReference type="Proteomes" id="UP001054945"/>
    </source>
</evidence>
<feature type="transmembrane region" description="Helical" evidence="1">
    <location>
        <begin position="57"/>
        <end position="82"/>
    </location>
</feature>
<evidence type="ECO:0000313" key="2">
    <source>
        <dbReference type="EMBL" id="GIX84158.1"/>
    </source>
</evidence>